<keyword evidence="3" id="KW-1185">Reference proteome</keyword>
<evidence type="ECO:0000313" key="2">
    <source>
        <dbReference type="EMBL" id="KAJ8883782.1"/>
    </source>
</evidence>
<feature type="region of interest" description="Disordered" evidence="1">
    <location>
        <begin position="422"/>
        <end position="441"/>
    </location>
</feature>
<protein>
    <submittedName>
        <fullName evidence="2">Uncharacterized protein</fullName>
    </submittedName>
</protein>
<proteinExistence type="predicted"/>
<evidence type="ECO:0000313" key="3">
    <source>
        <dbReference type="Proteomes" id="UP001159363"/>
    </source>
</evidence>
<reference evidence="2 3" key="1">
    <citation type="submission" date="2023-02" db="EMBL/GenBank/DDBJ databases">
        <title>LHISI_Scaffold_Assembly.</title>
        <authorList>
            <person name="Stuart O.P."/>
            <person name="Cleave R."/>
            <person name="Magrath M.J.L."/>
            <person name="Mikheyev A.S."/>
        </authorList>
    </citation>
    <scope>NUCLEOTIDE SEQUENCE [LARGE SCALE GENOMIC DNA]</scope>
    <source>
        <strain evidence="2">Daus_M_001</strain>
        <tissue evidence="2">Leg muscle</tissue>
    </source>
</reference>
<organism evidence="2 3">
    <name type="scientific">Dryococelus australis</name>
    <dbReference type="NCBI Taxonomy" id="614101"/>
    <lineage>
        <taxon>Eukaryota</taxon>
        <taxon>Metazoa</taxon>
        <taxon>Ecdysozoa</taxon>
        <taxon>Arthropoda</taxon>
        <taxon>Hexapoda</taxon>
        <taxon>Insecta</taxon>
        <taxon>Pterygota</taxon>
        <taxon>Neoptera</taxon>
        <taxon>Polyneoptera</taxon>
        <taxon>Phasmatodea</taxon>
        <taxon>Verophasmatodea</taxon>
        <taxon>Anareolatae</taxon>
        <taxon>Phasmatidae</taxon>
        <taxon>Eurycanthinae</taxon>
        <taxon>Dryococelus</taxon>
    </lineage>
</organism>
<feature type="compositionally biased region" description="Pro residues" evidence="1">
    <location>
        <begin position="513"/>
        <end position="522"/>
    </location>
</feature>
<sequence length="798" mass="88947">MLVSGRYMNHLGGSFLGGKNAQACNHYSKSIIWWVICNQFSRKFIGFSHRRFIWTVSTIKTWRDLHILHDGHLFVISEYILNRPGQCKDCLNQIGIIHQGRRKAHDAYGKKVLEPAELFQAPQPFVAPKTTPSKHTCIVWAIYSIFCNAAEQEWRDNVLLSEYVLNQTIHEATNLSPWEFLAGQHSVVFDLDNLPEIPGISSEAEAHGEDLRKEIKVIVYIGHSRRLHLAADRRVKRAKKCKIYGLRPNQLVLLWTGDVSWHWDYITGNTATNHLVGRFNLTALCVYHSSDEKSLAQWCGGTHFSINVRAAAMPCGPETPAMTACASVTGECAPLVRARTRHELSRACSENVRGSANYLHCQAGFALVFLQEGLAASLSSLCSVLTLKYLQPGARNFLKVYFESTPLTLELSRWIIPLPPARRRRSPNRPNDCSATRAHGNPQSCSCNLTSIFVSFPSDVFVRLPLSTAPLCQGVVRMRRGQRSAHEPPLTVGRGPPCHVYYWPASVVTHAPPTDPPPPGQTPPSSSVIAGKQTDHGSVHVCCRGTCTGDARPVLNWTAARRECRPVPETRHVFLNYRIALRRLLRTSGHANPLVLPIQRLGRDRSVAERQDSGPASVHDAELTSHIHPVHKPTTLRSEAWTGAIIAGQYSHSLFFIGINRSAYTEQLRLGMSERYAWDKRSKEGRDLRAGLAVLSAIPQTSSVTAGSLICKAMENEGCLQRYGKVTPTFRPVCRSTKSTTSTQPSCSNTHKIGSGKGRVLQWIYHAKHQQVWFSLDYSAVDLVLKLGKRVPPPHKNS</sequence>
<dbReference type="EMBL" id="JARBHB010000005">
    <property type="protein sequence ID" value="KAJ8883782.1"/>
    <property type="molecule type" value="Genomic_DNA"/>
</dbReference>
<name>A0ABQ9HHG1_9NEOP</name>
<feature type="region of interest" description="Disordered" evidence="1">
    <location>
        <begin position="511"/>
        <end position="532"/>
    </location>
</feature>
<accession>A0ABQ9HHG1</accession>
<evidence type="ECO:0000256" key="1">
    <source>
        <dbReference type="SAM" id="MobiDB-lite"/>
    </source>
</evidence>
<comment type="caution">
    <text evidence="2">The sequence shown here is derived from an EMBL/GenBank/DDBJ whole genome shotgun (WGS) entry which is preliminary data.</text>
</comment>
<gene>
    <name evidence="2" type="ORF">PR048_015636</name>
</gene>
<dbReference type="Proteomes" id="UP001159363">
    <property type="component" value="Chromosome 4"/>
</dbReference>